<evidence type="ECO:0000313" key="2">
    <source>
        <dbReference type="Proteomes" id="UP000716291"/>
    </source>
</evidence>
<accession>A0A9P6X636</accession>
<dbReference type="Proteomes" id="UP000716291">
    <property type="component" value="Unassembled WGS sequence"/>
</dbReference>
<evidence type="ECO:0000313" key="1">
    <source>
        <dbReference type="EMBL" id="KAG1306077.1"/>
    </source>
</evidence>
<reference evidence="1" key="1">
    <citation type="journal article" date="2020" name="Microb. Genom.">
        <title>Genetic diversity of clinical and environmental Mucorales isolates obtained from an investigation of mucormycosis cases among solid organ transplant recipients.</title>
        <authorList>
            <person name="Nguyen M.H."/>
            <person name="Kaul D."/>
            <person name="Muto C."/>
            <person name="Cheng S.J."/>
            <person name="Richter R.A."/>
            <person name="Bruno V.M."/>
            <person name="Liu G."/>
            <person name="Beyhan S."/>
            <person name="Sundermann A.J."/>
            <person name="Mounaud S."/>
            <person name="Pasculle A.W."/>
            <person name="Nierman W.C."/>
            <person name="Driscoll E."/>
            <person name="Cumbie R."/>
            <person name="Clancy C.J."/>
            <person name="Dupont C.L."/>
        </authorList>
    </citation>
    <scope>NUCLEOTIDE SEQUENCE</scope>
    <source>
        <strain evidence="1">GL11</strain>
    </source>
</reference>
<dbReference type="AlphaFoldDB" id="A0A9P6X636"/>
<dbReference type="OrthoDB" id="2201825at2759"/>
<keyword evidence="2" id="KW-1185">Reference proteome</keyword>
<comment type="caution">
    <text evidence="1">The sequence shown here is derived from an EMBL/GenBank/DDBJ whole genome shotgun (WGS) entry which is preliminary data.</text>
</comment>
<dbReference type="EMBL" id="JAANQT010001212">
    <property type="protein sequence ID" value="KAG1306077.1"/>
    <property type="molecule type" value="Genomic_DNA"/>
</dbReference>
<organism evidence="1 2">
    <name type="scientific">Rhizopus oryzae</name>
    <name type="common">Mucormycosis agent</name>
    <name type="synonym">Rhizopus arrhizus var. delemar</name>
    <dbReference type="NCBI Taxonomy" id="64495"/>
    <lineage>
        <taxon>Eukaryota</taxon>
        <taxon>Fungi</taxon>
        <taxon>Fungi incertae sedis</taxon>
        <taxon>Mucoromycota</taxon>
        <taxon>Mucoromycotina</taxon>
        <taxon>Mucoromycetes</taxon>
        <taxon>Mucorales</taxon>
        <taxon>Mucorineae</taxon>
        <taxon>Rhizopodaceae</taxon>
        <taxon>Rhizopus</taxon>
    </lineage>
</organism>
<gene>
    <name evidence="1" type="ORF">G6F64_007872</name>
</gene>
<name>A0A9P6X636_RHIOR</name>
<sequence>MSSDYFWILSDHALSVLHRHLQSPILFSVSICTADYNCLKQQSTLCPSFEQIPQQIPQSFQAALSWFLRWPTICTILHELDYLCHDKVPPSLLPYIGQRFHEWLPNASR</sequence>
<proteinExistence type="predicted"/>
<protein>
    <submittedName>
        <fullName evidence="1">Uncharacterized protein</fullName>
    </submittedName>
</protein>